<feature type="compositionally biased region" description="Low complexity" evidence="2">
    <location>
        <begin position="211"/>
        <end position="222"/>
    </location>
</feature>
<organism evidence="4 5">
    <name type="scientific">Candida oxycetoniae</name>
    <dbReference type="NCBI Taxonomy" id="497107"/>
    <lineage>
        <taxon>Eukaryota</taxon>
        <taxon>Fungi</taxon>
        <taxon>Dikarya</taxon>
        <taxon>Ascomycota</taxon>
        <taxon>Saccharomycotina</taxon>
        <taxon>Pichiomycetes</taxon>
        <taxon>Debaryomycetaceae</taxon>
        <taxon>Candida/Lodderomyces clade</taxon>
        <taxon>Candida</taxon>
    </lineage>
</organism>
<dbReference type="InterPro" id="IPR013087">
    <property type="entry name" value="Znf_C2H2_type"/>
</dbReference>
<dbReference type="PROSITE" id="PS00028">
    <property type="entry name" value="ZINC_FINGER_C2H2_1"/>
    <property type="match status" value="1"/>
</dbReference>
<sequence length="396" mass="44368">MTTSTHQYNYNRRNSNTTPYTIPYKNQHPSLSLHDEKTSQLSTSFQQNYEDLPSGTRQYQQANPQHSNDATTLPMTSHQQGHTKYQSNDTLSAIASPPLSSQPVPKLSREFVARRISEGETGRVKEELRCEACGKGYKHISSLAKHLWEHTPEWNVTKKLLISKHQQVQLLEAASILVGMNEHGNGNNKIVENGMQTARERIHKRAVSEQFTSSSDSPFSPTREPSVEPSSAIDNSSSTPTPPISAHYDLENKYVDPVNGNCDEYQIKTDSAHSVSQYSPSRPKVTPSSPSLSDTQYTNHTSQNYEAVPHSEQKESKTPLQSNFSANENNNNNNNNNNSNSSRRKTVQNKFEYPVKANFIIMEEPMNYAKKSKKSAGGHQVHEESIVGKMEESSSS</sequence>
<dbReference type="AlphaFoldDB" id="A0AAI9WZ73"/>
<evidence type="ECO:0000313" key="5">
    <source>
        <dbReference type="Proteomes" id="UP001202479"/>
    </source>
</evidence>
<feature type="compositionally biased region" description="Polar residues" evidence="2">
    <location>
        <begin position="39"/>
        <end position="86"/>
    </location>
</feature>
<dbReference type="Proteomes" id="UP001202479">
    <property type="component" value="Unassembled WGS sequence"/>
</dbReference>
<evidence type="ECO:0000259" key="3">
    <source>
        <dbReference type="PROSITE" id="PS50157"/>
    </source>
</evidence>
<proteinExistence type="predicted"/>
<feature type="region of interest" description="Disordered" evidence="2">
    <location>
        <begin position="271"/>
        <end position="348"/>
    </location>
</feature>
<accession>A0AAI9WZ73</accession>
<dbReference type="GO" id="GO:0008270">
    <property type="term" value="F:zinc ion binding"/>
    <property type="evidence" value="ECO:0007669"/>
    <property type="project" value="UniProtKB-KW"/>
</dbReference>
<protein>
    <recommendedName>
        <fullName evidence="3">C2H2-type domain-containing protein</fullName>
    </recommendedName>
</protein>
<gene>
    <name evidence="4" type="ORF">KGF56_001496</name>
</gene>
<feature type="compositionally biased region" description="Low complexity" evidence="2">
    <location>
        <begin position="322"/>
        <end position="341"/>
    </location>
</feature>
<feature type="region of interest" description="Disordered" evidence="2">
    <location>
        <begin position="1"/>
        <end position="86"/>
    </location>
</feature>
<feature type="domain" description="C2H2-type" evidence="3">
    <location>
        <begin position="128"/>
        <end position="155"/>
    </location>
</feature>
<evidence type="ECO:0000313" key="4">
    <source>
        <dbReference type="EMBL" id="KAI3405888.2"/>
    </source>
</evidence>
<dbReference type="RefSeq" id="XP_049181633.1">
    <property type="nucleotide sequence ID" value="XM_049322624.1"/>
</dbReference>
<name>A0AAI9WZ73_9ASCO</name>
<keyword evidence="1" id="KW-0862">Zinc</keyword>
<keyword evidence="5" id="KW-1185">Reference proteome</keyword>
<dbReference type="PROSITE" id="PS50157">
    <property type="entry name" value="ZINC_FINGER_C2H2_2"/>
    <property type="match status" value="1"/>
</dbReference>
<comment type="caution">
    <text evidence="4">The sequence shown here is derived from an EMBL/GenBank/DDBJ whole genome shotgun (WGS) entry which is preliminary data.</text>
</comment>
<reference evidence="4" key="1">
    <citation type="journal article" date="2022" name="DNA Res.">
        <title>Genome analysis of five recently described species of the CUG-Ser clade uncovers Candida theae as a new hybrid lineage with pathogenic potential in the Candida parapsilosis species complex.</title>
        <authorList>
            <person name="Mixao V."/>
            <person name="Del Olmo V."/>
            <person name="Hegedusova E."/>
            <person name="Saus E."/>
            <person name="Pryszcz L."/>
            <person name="Cillingova A."/>
            <person name="Nosek J."/>
            <person name="Gabaldon T."/>
        </authorList>
    </citation>
    <scope>NUCLEOTIDE SEQUENCE</scope>
    <source>
        <strain evidence="4">CBS 10844</strain>
    </source>
</reference>
<feature type="compositionally biased region" description="Polar residues" evidence="2">
    <location>
        <begin position="272"/>
        <end position="305"/>
    </location>
</feature>
<dbReference type="EMBL" id="JAHUZD010000027">
    <property type="protein sequence ID" value="KAI3405888.2"/>
    <property type="molecule type" value="Genomic_DNA"/>
</dbReference>
<feature type="region of interest" description="Disordered" evidence="2">
    <location>
        <begin position="204"/>
        <end position="247"/>
    </location>
</feature>
<dbReference type="GeneID" id="73379113"/>
<keyword evidence="1" id="KW-0863">Zinc-finger</keyword>
<feature type="region of interest" description="Disordered" evidence="2">
    <location>
        <begin position="370"/>
        <end position="396"/>
    </location>
</feature>
<feature type="compositionally biased region" description="Polar residues" evidence="2">
    <location>
        <begin position="1"/>
        <end position="20"/>
    </location>
</feature>
<keyword evidence="1" id="KW-0479">Metal-binding</keyword>
<feature type="compositionally biased region" description="Basic and acidic residues" evidence="2">
    <location>
        <begin position="380"/>
        <end position="396"/>
    </location>
</feature>
<evidence type="ECO:0000256" key="1">
    <source>
        <dbReference type="PROSITE-ProRule" id="PRU00042"/>
    </source>
</evidence>
<feature type="compositionally biased region" description="Polar residues" evidence="2">
    <location>
        <begin position="228"/>
        <end position="239"/>
    </location>
</feature>
<evidence type="ECO:0000256" key="2">
    <source>
        <dbReference type="SAM" id="MobiDB-lite"/>
    </source>
</evidence>